<sequence>MQASILIQVSIPKSHSQIFALPTQGALLPFRSFLRKKIPSCFPHSRLREGLIVSLIRFRCSETTARLSWKEIQFPKSSPVSGFAF</sequence>
<proteinExistence type="predicted"/>
<organism evidence="1 2">
    <name type="scientific">Caerostris extrusa</name>
    <name type="common">Bark spider</name>
    <name type="synonym">Caerostris bankana</name>
    <dbReference type="NCBI Taxonomy" id="172846"/>
    <lineage>
        <taxon>Eukaryota</taxon>
        <taxon>Metazoa</taxon>
        <taxon>Ecdysozoa</taxon>
        <taxon>Arthropoda</taxon>
        <taxon>Chelicerata</taxon>
        <taxon>Arachnida</taxon>
        <taxon>Araneae</taxon>
        <taxon>Araneomorphae</taxon>
        <taxon>Entelegynae</taxon>
        <taxon>Araneoidea</taxon>
        <taxon>Araneidae</taxon>
        <taxon>Caerostris</taxon>
    </lineage>
</organism>
<comment type="caution">
    <text evidence="1">The sequence shown here is derived from an EMBL/GenBank/DDBJ whole genome shotgun (WGS) entry which is preliminary data.</text>
</comment>
<dbReference type="AlphaFoldDB" id="A0AAV4R405"/>
<evidence type="ECO:0000313" key="2">
    <source>
        <dbReference type="Proteomes" id="UP001054945"/>
    </source>
</evidence>
<reference evidence="1 2" key="1">
    <citation type="submission" date="2021-06" db="EMBL/GenBank/DDBJ databases">
        <title>Caerostris extrusa draft genome.</title>
        <authorList>
            <person name="Kono N."/>
            <person name="Arakawa K."/>
        </authorList>
    </citation>
    <scope>NUCLEOTIDE SEQUENCE [LARGE SCALE GENOMIC DNA]</scope>
</reference>
<gene>
    <name evidence="1" type="ORF">CEXT_619541</name>
</gene>
<dbReference type="EMBL" id="BPLR01007227">
    <property type="protein sequence ID" value="GIY15366.1"/>
    <property type="molecule type" value="Genomic_DNA"/>
</dbReference>
<keyword evidence="2" id="KW-1185">Reference proteome</keyword>
<name>A0AAV4R405_CAEEX</name>
<evidence type="ECO:0000313" key="1">
    <source>
        <dbReference type="EMBL" id="GIY15366.1"/>
    </source>
</evidence>
<dbReference type="Proteomes" id="UP001054945">
    <property type="component" value="Unassembled WGS sequence"/>
</dbReference>
<protein>
    <submittedName>
        <fullName evidence="1">Uncharacterized protein</fullName>
    </submittedName>
</protein>
<accession>A0AAV4R405</accession>